<keyword evidence="13" id="KW-1185">Reference proteome</keyword>
<dbReference type="eggNOG" id="KOG0780">
    <property type="taxonomic scope" value="Eukaryota"/>
</dbReference>
<dbReference type="GO" id="GO:0006614">
    <property type="term" value="P:SRP-dependent cotranslational protein targeting to membrane"/>
    <property type="evidence" value="ECO:0007669"/>
    <property type="project" value="InterPro"/>
</dbReference>
<evidence type="ECO:0000256" key="5">
    <source>
        <dbReference type="ARBA" id="ARBA00023134"/>
    </source>
</evidence>
<evidence type="ECO:0000256" key="10">
    <source>
        <dbReference type="SAM" id="MobiDB-lite"/>
    </source>
</evidence>
<dbReference type="CDD" id="cd18539">
    <property type="entry name" value="SRP_G"/>
    <property type="match status" value="1"/>
</dbReference>
<dbReference type="Gene3D" id="1.10.260.30">
    <property type="entry name" value="Signal recognition particle, SRP54 subunit, M-domain"/>
    <property type="match status" value="1"/>
</dbReference>
<evidence type="ECO:0000256" key="1">
    <source>
        <dbReference type="ARBA" id="ARBA00005450"/>
    </source>
</evidence>
<proteinExistence type="inferred from homology"/>
<evidence type="ECO:0000313" key="12">
    <source>
        <dbReference type="EMBL" id="EFN56751.1"/>
    </source>
</evidence>
<comment type="similarity">
    <text evidence="1">Belongs to the GTP-binding SRP family. SRP54 subfamily.</text>
</comment>
<dbReference type="SMART" id="SM00962">
    <property type="entry name" value="SRP54"/>
    <property type="match status" value="1"/>
</dbReference>
<evidence type="ECO:0000256" key="8">
    <source>
        <dbReference type="ARBA" id="ARBA00035672"/>
    </source>
</evidence>
<dbReference type="GO" id="GO:0005525">
    <property type="term" value="F:GTP binding"/>
    <property type="evidence" value="ECO:0007669"/>
    <property type="project" value="UniProtKB-KW"/>
</dbReference>
<dbReference type="SMART" id="SM00963">
    <property type="entry name" value="SRP54_N"/>
    <property type="match status" value="1"/>
</dbReference>
<dbReference type="PANTHER" id="PTHR11564">
    <property type="entry name" value="SIGNAL RECOGNITION PARTICLE 54K PROTEIN SRP54"/>
    <property type="match status" value="1"/>
</dbReference>
<dbReference type="InterPro" id="IPR042101">
    <property type="entry name" value="SRP54_N_sf"/>
</dbReference>
<dbReference type="OrthoDB" id="1727884at2759"/>
<dbReference type="EMBL" id="GL433841">
    <property type="protein sequence ID" value="EFN56751.1"/>
    <property type="molecule type" value="Genomic_DNA"/>
</dbReference>
<dbReference type="AlphaFoldDB" id="E1ZC53"/>
<dbReference type="InterPro" id="IPR027417">
    <property type="entry name" value="P-loop_NTPase"/>
</dbReference>
<dbReference type="InterPro" id="IPR013822">
    <property type="entry name" value="Signal_recog_particl_SRP54_hlx"/>
</dbReference>
<dbReference type="Gene3D" id="3.40.50.300">
    <property type="entry name" value="P-loop containing nucleotide triphosphate hydrolases"/>
    <property type="match status" value="1"/>
</dbReference>
<keyword evidence="3" id="KW-0378">Hydrolase</keyword>
<dbReference type="PROSITE" id="PS00300">
    <property type="entry name" value="SRP54"/>
    <property type="match status" value="1"/>
</dbReference>
<comment type="catalytic activity">
    <reaction evidence="9">
        <text>GTP + H2O = GDP + phosphate + H(+)</text>
        <dbReference type="Rhea" id="RHEA:19669"/>
        <dbReference type="ChEBI" id="CHEBI:15377"/>
        <dbReference type="ChEBI" id="CHEBI:15378"/>
        <dbReference type="ChEBI" id="CHEBI:37565"/>
        <dbReference type="ChEBI" id="CHEBI:43474"/>
        <dbReference type="ChEBI" id="CHEBI:58189"/>
        <dbReference type="EC" id="3.6.5.4"/>
    </reaction>
    <physiologicalReaction direction="left-to-right" evidence="9">
        <dbReference type="Rhea" id="RHEA:19670"/>
    </physiologicalReaction>
</comment>
<dbReference type="RefSeq" id="XP_005848853.1">
    <property type="nucleotide sequence ID" value="XM_005848791.1"/>
</dbReference>
<reference evidence="12 13" key="1">
    <citation type="journal article" date="2010" name="Plant Cell">
        <title>The Chlorella variabilis NC64A genome reveals adaptation to photosymbiosis, coevolution with viruses, and cryptic sex.</title>
        <authorList>
            <person name="Blanc G."/>
            <person name="Duncan G."/>
            <person name="Agarkova I."/>
            <person name="Borodovsky M."/>
            <person name="Gurnon J."/>
            <person name="Kuo A."/>
            <person name="Lindquist E."/>
            <person name="Lucas S."/>
            <person name="Pangilinan J."/>
            <person name="Polle J."/>
            <person name="Salamov A."/>
            <person name="Terry A."/>
            <person name="Yamada T."/>
            <person name="Dunigan D.D."/>
            <person name="Grigoriev I.V."/>
            <person name="Claverie J.M."/>
            <person name="Van Etten J.L."/>
        </authorList>
    </citation>
    <scope>NUCLEOTIDE SEQUENCE [LARGE SCALE GENOMIC DNA]</scope>
    <source>
        <strain evidence="12 13">NC64A</strain>
    </source>
</reference>
<dbReference type="GO" id="GO:0005786">
    <property type="term" value="C:signal recognition particle, endoplasmic reticulum targeting"/>
    <property type="evidence" value="ECO:0007669"/>
    <property type="project" value="UniProtKB-KW"/>
</dbReference>
<gene>
    <name evidence="12" type="ORF">CHLNCDRAFT_48710</name>
</gene>
<evidence type="ECO:0000256" key="4">
    <source>
        <dbReference type="ARBA" id="ARBA00022884"/>
    </source>
</evidence>
<dbReference type="GO" id="GO:0008312">
    <property type="term" value="F:7S RNA binding"/>
    <property type="evidence" value="ECO:0007669"/>
    <property type="project" value="InterPro"/>
</dbReference>
<feature type="domain" description="SRP54-type proteins GTP-binding" evidence="11">
    <location>
        <begin position="302"/>
        <end position="315"/>
    </location>
</feature>
<evidence type="ECO:0000256" key="6">
    <source>
        <dbReference type="ARBA" id="ARBA00023135"/>
    </source>
</evidence>
<dbReference type="InterPro" id="IPR004125">
    <property type="entry name" value="Signal_recog_particle_SRP54_M"/>
</dbReference>
<dbReference type="STRING" id="554065.E1ZC53"/>
<keyword evidence="6" id="KW-0733">Signal recognition particle</keyword>
<dbReference type="InterPro" id="IPR022941">
    <property type="entry name" value="SRP54"/>
</dbReference>
<dbReference type="KEGG" id="cvr:CHLNCDRAFT_48710"/>
<dbReference type="InterPro" id="IPR003593">
    <property type="entry name" value="AAA+_ATPase"/>
</dbReference>
<sequence>MFDGLSRSLEKAWDTVRKDGKLSADNIKEPMREIRRVVHPAVAPCGALRALLEADVSLPVVRRFVKKVEDAALGERVVKGLSPDQKLTKVVYEELKSLMGGEQAELVQPKYGPSVILMAGLQGTGKTTAAGKLALYLKKKGLKVLLVATDVYRPAAIDQLVTLGGKIEVPVFELGTQVAPPEIARQGLEKAKAEEYDAVIVDTAGRLQIDDRLMAELRETKEVVQPTDTLLVVDAMTGQEAAGLVKAFNEAVDITGAVLTKMDGDSRGGAALSIKEAILCFNVFGDDCSSPPWRCLQVSGRPIKFVGTGEKMEALEPFFPERMASRILGMGDVVSLVEKAEGAIQAEEAAELTKKMMTGMNKVEDKQLSEVERRYGQYEAMIQSMTKQEREQPELLAKSPSRRALGSGASLRGDS</sequence>
<evidence type="ECO:0000256" key="7">
    <source>
        <dbReference type="ARBA" id="ARBA00023274"/>
    </source>
</evidence>
<keyword evidence="7" id="KW-0687">Ribonucleoprotein</keyword>
<protein>
    <recommendedName>
        <fullName evidence="8">signal-recognition-particle GTPase</fullName>
        <ecNumber evidence="8">3.6.5.4</ecNumber>
    </recommendedName>
</protein>
<dbReference type="FunCoup" id="E1ZC53">
    <property type="interactions" value="593"/>
</dbReference>
<evidence type="ECO:0000313" key="13">
    <source>
        <dbReference type="Proteomes" id="UP000008141"/>
    </source>
</evidence>
<dbReference type="InterPro" id="IPR000897">
    <property type="entry name" value="SRP54_GTPase_dom"/>
</dbReference>
<keyword evidence="5" id="KW-0342">GTP-binding</keyword>
<accession>E1ZC53</accession>
<dbReference type="Gene3D" id="1.20.120.140">
    <property type="entry name" value="Signal recognition particle SRP54, nucleotide-binding domain"/>
    <property type="match status" value="1"/>
</dbReference>
<dbReference type="OMA" id="FVEQIRM"/>
<dbReference type="InterPro" id="IPR036891">
    <property type="entry name" value="Signal_recog_part_SRP54_M_sf"/>
</dbReference>
<keyword evidence="2" id="KW-0547">Nucleotide-binding</keyword>
<dbReference type="Pfam" id="PF02978">
    <property type="entry name" value="SRP_SPB"/>
    <property type="match status" value="1"/>
</dbReference>
<dbReference type="SMART" id="SM00382">
    <property type="entry name" value="AAA"/>
    <property type="match status" value="1"/>
</dbReference>
<dbReference type="EC" id="3.6.5.4" evidence="8"/>
<dbReference type="SUPFAM" id="SSF52540">
    <property type="entry name" value="P-loop containing nucleoside triphosphate hydrolases"/>
    <property type="match status" value="1"/>
</dbReference>
<dbReference type="PANTHER" id="PTHR11564:SF5">
    <property type="entry name" value="SIGNAL RECOGNITION PARTICLE SUBUNIT SRP54"/>
    <property type="match status" value="1"/>
</dbReference>
<dbReference type="Pfam" id="PF02881">
    <property type="entry name" value="SRP54_N"/>
    <property type="match status" value="1"/>
</dbReference>
<evidence type="ECO:0000256" key="9">
    <source>
        <dbReference type="ARBA" id="ARBA00048157"/>
    </source>
</evidence>
<evidence type="ECO:0000259" key="11">
    <source>
        <dbReference type="PROSITE" id="PS00300"/>
    </source>
</evidence>
<dbReference type="GO" id="GO:0003924">
    <property type="term" value="F:GTPase activity"/>
    <property type="evidence" value="ECO:0007669"/>
    <property type="project" value="InterPro"/>
</dbReference>
<dbReference type="Proteomes" id="UP000008141">
    <property type="component" value="Unassembled WGS sequence"/>
</dbReference>
<evidence type="ECO:0000256" key="2">
    <source>
        <dbReference type="ARBA" id="ARBA00022741"/>
    </source>
</evidence>
<name>E1ZC53_CHLVA</name>
<evidence type="ECO:0000256" key="3">
    <source>
        <dbReference type="ARBA" id="ARBA00022801"/>
    </source>
</evidence>
<dbReference type="SUPFAM" id="SSF47446">
    <property type="entry name" value="Signal peptide-binding domain"/>
    <property type="match status" value="1"/>
</dbReference>
<organism evidence="13">
    <name type="scientific">Chlorella variabilis</name>
    <name type="common">Green alga</name>
    <dbReference type="NCBI Taxonomy" id="554065"/>
    <lineage>
        <taxon>Eukaryota</taxon>
        <taxon>Viridiplantae</taxon>
        <taxon>Chlorophyta</taxon>
        <taxon>core chlorophytes</taxon>
        <taxon>Trebouxiophyceae</taxon>
        <taxon>Chlorellales</taxon>
        <taxon>Chlorellaceae</taxon>
        <taxon>Chlorella clade</taxon>
        <taxon>Chlorella</taxon>
    </lineage>
</organism>
<feature type="region of interest" description="Disordered" evidence="10">
    <location>
        <begin position="384"/>
        <end position="415"/>
    </location>
</feature>
<dbReference type="Pfam" id="PF00448">
    <property type="entry name" value="SRP54"/>
    <property type="match status" value="2"/>
</dbReference>
<dbReference type="GeneID" id="17356326"/>
<keyword evidence="4" id="KW-0694">RNA-binding</keyword>
<dbReference type="InParanoid" id="E1ZC53"/>